<comment type="catalytic activity">
    <reaction evidence="8">
        <text>L-seryl-[protein] + ATP = O-phospho-L-seryl-[protein] + ADP + H(+)</text>
        <dbReference type="Rhea" id="RHEA:17989"/>
        <dbReference type="Rhea" id="RHEA-COMP:9863"/>
        <dbReference type="Rhea" id="RHEA-COMP:11604"/>
        <dbReference type="ChEBI" id="CHEBI:15378"/>
        <dbReference type="ChEBI" id="CHEBI:29999"/>
        <dbReference type="ChEBI" id="CHEBI:30616"/>
        <dbReference type="ChEBI" id="CHEBI:83421"/>
        <dbReference type="ChEBI" id="CHEBI:456216"/>
        <dbReference type="EC" id="2.7.11.1"/>
    </reaction>
</comment>
<dbReference type="GO" id="GO:0051726">
    <property type="term" value="P:regulation of cell cycle"/>
    <property type="evidence" value="ECO:0000318"/>
    <property type="project" value="GO_Central"/>
</dbReference>
<keyword evidence="3" id="KW-0808">Transferase</keyword>
<keyword evidence="2 10" id="KW-0723">Serine/threonine-protein kinase</keyword>
<dbReference type="SMR" id="A2ED12"/>
<evidence type="ECO:0000256" key="6">
    <source>
        <dbReference type="ARBA" id="ARBA00022840"/>
    </source>
</evidence>
<name>A2ED12_TRIV3</name>
<evidence type="ECO:0000256" key="5">
    <source>
        <dbReference type="ARBA" id="ARBA00022777"/>
    </source>
</evidence>
<gene>
    <name evidence="13" type="ORF">TVAG_126240</name>
</gene>
<dbReference type="SUPFAM" id="SSF56112">
    <property type="entry name" value="Protein kinase-like (PK-like)"/>
    <property type="match status" value="1"/>
</dbReference>
<evidence type="ECO:0000256" key="8">
    <source>
        <dbReference type="ARBA" id="ARBA00048679"/>
    </source>
</evidence>
<accession>A2ED12</accession>
<dbReference type="Proteomes" id="UP000001542">
    <property type="component" value="Unassembled WGS sequence"/>
</dbReference>
<evidence type="ECO:0000259" key="12">
    <source>
        <dbReference type="PROSITE" id="PS50011"/>
    </source>
</evidence>
<feature type="region of interest" description="Disordered" evidence="11">
    <location>
        <begin position="368"/>
        <end position="429"/>
    </location>
</feature>
<feature type="compositionally biased region" description="Basic residues" evidence="11">
    <location>
        <begin position="407"/>
        <end position="417"/>
    </location>
</feature>
<keyword evidence="14" id="KW-1185">Reference proteome</keyword>
<dbReference type="CDD" id="cd14003">
    <property type="entry name" value="STKc_AMPK-like"/>
    <property type="match status" value="1"/>
</dbReference>
<evidence type="ECO:0000256" key="1">
    <source>
        <dbReference type="ARBA" id="ARBA00012513"/>
    </source>
</evidence>
<dbReference type="FunFam" id="1.10.510.10:FF:000592">
    <property type="entry name" value="CAMK family protein kinase"/>
    <property type="match status" value="1"/>
</dbReference>
<dbReference type="PROSITE" id="PS00108">
    <property type="entry name" value="PROTEIN_KINASE_ST"/>
    <property type="match status" value="1"/>
</dbReference>
<comment type="similarity">
    <text evidence="10">Belongs to the protein kinase superfamily.</text>
</comment>
<organism evidence="13 14">
    <name type="scientific">Trichomonas vaginalis (strain ATCC PRA-98 / G3)</name>
    <dbReference type="NCBI Taxonomy" id="412133"/>
    <lineage>
        <taxon>Eukaryota</taxon>
        <taxon>Metamonada</taxon>
        <taxon>Parabasalia</taxon>
        <taxon>Trichomonadida</taxon>
        <taxon>Trichomonadidae</taxon>
        <taxon>Trichomonas</taxon>
    </lineage>
</organism>
<dbReference type="PROSITE" id="PS50011">
    <property type="entry name" value="PROTEIN_KINASE_DOM"/>
    <property type="match status" value="1"/>
</dbReference>
<dbReference type="InterPro" id="IPR000719">
    <property type="entry name" value="Prot_kinase_dom"/>
</dbReference>
<dbReference type="EC" id="2.7.11.1" evidence="1"/>
<dbReference type="Pfam" id="PF00069">
    <property type="entry name" value="Pkinase"/>
    <property type="match status" value="1"/>
</dbReference>
<dbReference type="STRING" id="5722.A2ED12"/>
<evidence type="ECO:0000256" key="10">
    <source>
        <dbReference type="RuleBase" id="RU000304"/>
    </source>
</evidence>
<dbReference type="KEGG" id="tva:4767382"/>
<evidence type="ECO:0000256" key="2">
    <source>
        <dbReference type="ARBA" id="ARBA00022527"/>
    </source>
</evidence>
<evidence type="ECO:0000313" key="13">
    <source>
        <dbReference type="EMBL" id="EAY09463.1"/>
    </source>
</evidence>
<keyword evidence="5 13" id="KW-0418">Kinase</keyword>
<evidence type="ECO:0000256" key="3">
    <source>
        <dbReference type="ARBA" id="ARBA00022679"/>
    </source>
</evidence>
<dbReference type="PANTHER" id="PTHR24345">
    <property type="entry name" value="SERINE/THREONINE-PROTEIN KINASE PLK"/>
    <property type="match status" value="1"/>
</dbReference>
<sequence length="429" mass="49923">MSLLLDENSQPQNIGNYQFIERIGRGGMASVWKAQHIPSKLFVAIKAIPKELIQNDKKQMRFIREVELMKQMDHPFIVQLYQTLEDENYHYLVMEYLPNGNLDDYIQEKGPIPEGMMGRIFAQIYSVLYYLHKVVKISHRDLKAENVLLDQNYNIRIIDFGLSTTFVDENTEFFTRCGSQYYMAPEIFKNEPYKLGSDIWSLGVLLYLMAVGKLPFKDTDSQGTMNKILFSNPIYPPTMTQSLQDLLNRMMTKNPNERISCDDISTHPWFSPREYTYTMIITEQWKDFDINLSVIPKMEQMGISIDNIRQNITLKVFNESTAIYRILCRNDYIEKLQRIPRSQTFKPIHGRARSDTCNRLKQIQGSASTNGINKLKDSTPPPDEIPRSIGFQKLPISTPPAEEKKKYTFRPRSRSRSTKTALMLTEAFD</sequence>
<evidence type="ECO:0000256" key="7">
    <source>
        <dbReference type="ARBA" id="ARBA00047899"/>
    </source>
</evidence>
<dbReference type="PANTHER" id="PTHR24345:SF91">
    <property type="entry name" value="SERINE_THREONINE-PROTEIN KINASE PLK4"/>
    <property type="match status" value="1"/>
</dbReference>
<evidence type="ECO:0000256" key="11">
    <source>
        <dbReference type="SAM" id="MobiDB-lite"/>
    </source>
</evidence>
<dbReference type="RefSeq" id="XP_001321686.1">
    <property type="nucleotide sequence ID" value="XM_001321651.1"/>
</dbReference>
<keyword evidence="4 9" id="KW-0547">Nucleotide-binding</keyword>
<dbReference type="GO" id="GO:0004674">
    <property type="term" value="F:protein serine/threonine kinase activity"/>
    <property type="evidence" value="ECO:0000318"/>
    <property type="project" value="GO_Central"/>
</dbReference>
<feature type="binding site" evidence="9">
    <location>
        <position position="46"/>
    </location>
    <ligand>
        <name>ATP</name>
        <dbReference type="ChEBI" id="CHEBI:30616"/>
    </ligand>
</feature>
<dbReference type="FunFam" id="3.30.200.20:FF:000003">
    <property type="entry name" value="Non-specific serine/threonine protein kinase"/>
    <property type="match status" value="1"/>
</dbReference>
<dbReference type="eggNOG" id="KOG0583">
    <property type="taxonomic scope" value="Eukaryota"/>
</dbReference>
<dbReference type="GO" id="GO:0005524">
    <property type="term" value="F:ATP binding"/>
    <property type="evidence" value="ECO:0007669"/>
    <property type="project" value="UniProtKB-UniRule"/>
</dbReference>
<reference evidence="13" key="1">
    <citation type="submission" date="2006-10" db="EMBL/GenBank/DDBJ databases">
        <authorList>
            <person name="Amadeo P."/>
            <person name="Zhao Q."/>
            <person name="Wortman J."/>
            <person name="Fraser-Liggett C."/>
            <person name="Carlton J."/>
        </authorList>
    </citation>
    <scope>NUCLEOTIDE SEQUENCE</scope>
    <source>
        <strain evidence="13">G3</strain>
    </source>
</reference>
<dbReference type="InterPro" id="IPR017441">
    <property type="entry name" value="Protein_kinase_ATP_BS"/>
</dbReference>
<comment type="catalytic activity">
    <reaction evidence="7">
        <text>L-threonyl-[protein] + ATP = O-phospho-L-threonyl-[protein] + ADP + H(+)</text>
        <dbReference type="Rhea" id="RHEA:46608"/>
        <dbReference type="Rhea" id="RHEA-COMP:11060"/>
        <dbReference type="Rhea" id="RHEA-COMP:11605"/>
        <dbReference type="ChEBI" id="CHEBI:15378"/>
        <dbReference type="ChEBI" id="CHEBI:30013"/>
        <dbReference type="ChEBI" id="CHEBI:30616"/>
        <dbReference type="ChEBI" id="CHEBI:61977"/>
        <dbReference type="ChEBI" id="CHEBI:456216"/>
        <dbReference type="EC" id="2.7.11.1"/>
    </reaction>
</comment>
<evidence type="ECO:0000313" key="14">
    <source>
        <dbReference type="Proteomes" id="UP000001542"/>
    </source>
</evidence>
<dbReference type="Gene3D" id="1.10.510.10">
    <property type="entry name" value="Transferase(Phosphotransferase) domain 1"/>
    <property type="match status" value="1"/>
</dbReference>
<protein>
    <recommendedName>
        <fullName evidence="1">non-specific serine/threonine protein kinase</fullName>
        <ecNumber evidence="1">2.7.11.1</ecNumber>
    </recommendedName>
</protein>
<evidence type="ECO:0000256" key="9">
    <source>
        <dbReference type="PROSITE-ProRule" id="PRU10141"/>
    </source>
</evidence>
<dbReference type="SMART" id="SM00220">
    <property type="entry name" value="S_TKc"/>
    <property type="match status" value="1"/>
</dbReference>
<dbReference type="EMBL" id="DS113357">
    <property type="protein sequence ID" value="EAY09463.1"/>
    <property type="molecule type" value="Genomic_DNA"/>
</dbReference>
<dbReference type="AlphaFoldDB" id="A2ED12"/>
<dbReference type="InterPro" id="IPR008271">
    <property type="entry name" value="Ser/Thr_kinase_AS"/>
</dbReference>
<proteinExistence type="inferred from homology"/>
<dbReference type="PROSITE" id="PS00107">
    <property type="entry name" value="PROTEIN_KINASE_ATP"/>
    <property type="match status" value="1"/>
</dbReference>
<dbReference type="InParanoid" id="A2ED12"/>
<evidence type="ECO:0000256" key="4">
    <source>
        <dbReference type="ARBA" id="ARBA00022741"/>
    </source>
</evidence>
<dbReference type="VEuPathDB" id="TrichDB:TVAGG3_0860620"/>
<dbReference type="VEuPathDB" id="TrichDB:TVAG_126240"/>
<dbReference type="InterPro" id="IPR011009">
    <property type="entry name" value="Kinase-like_dom_sf"/>
</dbReference>
<reference evidence="13" key="2">
    <citation type="journal article" date="2007" name="Science">
        <title>Draft genome sequence of the sexually transmitted pathogen Trichomonas vaginalis.</title>
        <authorList>
            <person name="Carlton J.M."/>
            <person name="Hirt R.P."/>
            <person name="Silva J.C."/>
            <person name="Delcher A.L."/>
            <person name="Schatz M."/>
            <person name="Zhao Q."/>
            <person name="Wortman J.R."/>
            <person name="Bidwell S.L."/>
            <person name="Alsmark U.C.M."/>
            <person name="Besteiro S."/>
            <person name="Sicheritz-Ponten T."/>
            <person name="Noel C.J."/>
            <person name="Dacks J.B."/>
            <person name="Foster P.G."/>
            <person name="Simillion C."/>
            <person name="Van de Peer Y."/>
            <person name="Miranda-Saavedra D."/>
            <person name="Barton G.J."/>
            <person name="Westrop G.D."/>
            <person name="Mueller S."/>
            <person name="Dessi D."/>
            <person name="Fiori P.L."/>
            <person name="Ren Q."/>
            <person name="Paulsen I."/>
            <person name="Zhang H."/>
            <person name="Bastida-Corcuera F.D."/>
            <person name="Simoes-Barbosa A."/>
            <person name="Brown M.T."/>
            <person name="Hayes R.D."/>
            <person name="Mukherjee M."/>
            <person name="Okumura C.Y."/>
            <person name="Schneider R."/>
            <person name="Smith A.J."/>
            <person name="Vanacova S."/>
            <person name="Villalvazo M."/>
            <person name="Haas B.J."/>
            <person name="Pertea M."/>
            <person name="Feldblyum T.V."/>
            <person name="Utterback T.R."/>
            <person name="Shu C.L."/>
            <person name="Osoegawa K."/>
            <person name="de Jong P.J."/>
            <person name="Hrdy I."/>
            <person name="Horvathova L."/>
            <person name="Zubacova Z."/>
            <person name="Dolezal P."/>
            <person name="Malik S.B."/>
            <person name="Logsdon J.M. Jr."/>
            <person name="Henze K."/>
            <person name="Gupta A."/>
            <person name="Wang C.C."/>
            <person name="Dunne R.L."/>
            <person name="Upcroft J.A."/>
            <person name="Upcroft P."/>
            <person name="White O."/>
            <person name="Salzberg S.L."/>
            <person name="Tang P."/>
            <person name="Chiu C.-H."/>
            <person name="Lee Y.-S."/>
            <person name="Embley T.M."/>
            <person name="Coombs G.H."/>
            <person name="Mottram J.C."/>
            <person name="Tachezy J."/>
            <person name="Fraser-Liggett C.M."/>
            <person name="Johnson P.J."/>
        </authorList>
    </citation>
    <scope>NUCLEOTIDE SEQUENCE [LARGE SCALE GENOMIC DNA]</scope>
    <source>
        <strain evidence="13">G3</strain>
    </source>
</reference>
<keyword evidence="6 9" id="KW-0067">ATP-binding</keyword>
<feature type="domain" description="Protein kinase" evidence="12">
    <location>
        <begin position="17"/>
        <end position="270"/>
    </location>
</feature>
<dbReference type="OrthoDB" id="408964at2759"/>